<dbReference type="HAMAP" id="MF_00948">
    <property type="entry name" value="NusG"/>
    <property type="match status" value="1"/>
</dbReference>
<dbReference type="NCBIfam" id="TIGR00922">
    <property type="entry name" value="nusG"/>
    <property type="match status" value="1"/>
</dbReference>
<comment type="function">
    <text evidence="5 7">Participates in transcription elongation, termination and antitermination.</text>
</comment>
<dbReference type="InterPro" id="IPR005824">
    <property type="entry name" value="KOW"/>
</dbReference>
<dbReference type="FunFam" id="2.30.30.30:FF:000002">
    <property type="entry name" value="Transcription termination/antitermination factor NusG"/>
    <property type="match status" value="1"/>
</dbReference>
<dbReference type="Gene3D" id="3.30.70.940">
    <property type="entry name" value="NusG, N-terminal domain"/>
    <property type="match status" value="1"/>
</dbReference>
<dbReference type="EMBL" id="MHFR01000049">
    <property type="protein sequence ID" value="OGW96414.1"/>
    <property type="molecule type" value="Genomic_DNA"/>
</dbReference>
<name>A0A1G1KTX3_9BACT</name>
<organism evidence="10 11">
    <name type="scientific">Candidatus Danuiimicrobium aquiferis</name>
    <dbReference type="NCBI Taxonomy" id="1801832"/>
    <lineage>
        <taxon>Bacteria</taxon>
        <taxon>Pseudomonadati</taxon>
        <taxon>Candidatus Omnitrophota</taxon>
        <taxon>Candidatus Danuiimicrobium</taxon>
    </lineage>
</organism>
<dbReference type="PANTHER" id="PTHR30265">
    <property type="entry name" value="RHO-INTERACTING TRANSCRIPTION TERMINATION FACTOR NUSG"/>
    <property type="match status" value="1"/>
</dbReference>
<dbReference type="InterPro" id="IPR043425">
    <property type="entry name" value="NusG-like"/>
</dbReference>
<dbReference type="PRINTS" id="PR00338">
    <property type="entry name" value="NUSGTNSCPFCT"/>
</dbReference>
<dbReference type="SUPFAM" id="SSF50104">
    <property type="entry name" value="Translation proteins SH3-like domain"/>
    <property type="match status" value="1"/>
</dbReference>
<dbReference type="Pfam" id="PF00467">
    <property type="entry name" value="KOW"/>
    <property type="match status" value="1"/>
</dbReference>
<dbReference type="InterPro" id="IPR047050">
    <property type="entry name" value="NGN"/>
</dbReference>
<dbReference type="GO" id="GO:0006354">
    <property type="term" value="P:DNA-templated transcription elongation"/>
    <property type="evidence" value="ECO:0007669"/>
    <property type="project" value="UniProtKB-UniRule"/>
</dbReference>
<evidence type="ECO:0000313" key="11">
    <source>
        <dbReference type="Proteomes" id="UP000178187"/>
    </source>
</evidence>
<evidence type="ECO:0000259" key="9">
    <source>
        <dbReference type="SMART" id="SM00739"/>
    </source>
</evidence>
<protein>
    <recommendedName>
        <fullName evidence="5 6">Transcription termination/antitermination protein NusG</fullName>
    </recommendedName>
</protein>
<dbReference type="InterPro" id="IPR001062">
    <property type="entry name" value="Transcrpt_antiterm_NusG"/>
</dbReference>
<feature type="domain" description="KOW" evidence="9">
    <location>
        <begin position="122"/>
        <end position="149"/>
    </location>
</feature>
<dbReference type="CDD" id="cd09891">
    <property type="entry name" value="NGN_Bact_1"/>
    <property type="match status" value="1"/>
</dbReference>
<dbReference type="GO" id="GO:0032784">
    <property type="term" value="P:regulation of DNA-templated transcription elongation"/>
    <property type="evidence" value="ECO:0007669"/>
    <property type="project" value="InterPro"/>
</dbReference>
<dbReference type="AlphaFoldDB" id="A0A1G1KTX3"/>
<evidence type="ECO:0000259" key="8">
    <source>
        <dbReference type="SMART" id="SM00738"/>
    </source>
</evidence>
<dbReference type="SUPFAM" id="SSF82679">
    <property type="entry name" value="N-utilization substance G protein NusG, N-terminal domain"/>
    <property type="match status" value="1"/>
</dbReference>
<dbReference type="PROSITE" id="PS01014">
    <property type="entry name" value="NUSG"/>
    <property type="match status" value="1"/>
</dbReference>
<dbReference type="InterPro" id="IPR015869">
    <property type="entry name" value="Transcrpt_antiterm_NusG_bac_CS"/>
</dbReference>
<evidence type="ECO:0000256" key="6">
    <source>
        <dbReference type="NCBIfam" id="TIGR00922"/>
    </source>
</evidence>
<dbReference type="InterPro" id="IPR014722">
    <property type="entry name" value="Rib_uL2_dom2"/>
</dbReference>
<proteinExistence type="inferred from homology"/>
<sequence>MAFKYYVVHTQTGAEAKARANLETRAEAAGLKEAVRQVLIPTEKVSEVKGGKKKITERKFFPGYILVEMELTDETWYLVKNTPGVSGFVGSGRKPIPLKDNDVNDIIQQQEEKKTKPKPKVEFEMNESVRVKEGAFANFNGVVDEVNPSKGKLKVLVSIFGRSTPVELEYWQVEKI</sequence>
<dbReference type="GO" id="GO:0005829">
    <property type="term" value="C:cytosol"/>
    <property type="evidence" value="ECO:0007669"/>
    <property type="project" value="TreeGrafter"/>
</dbReference>
<evidence type="ECO:0000256" key="1">
    <source>
        <dbReference type="ARBA" id="ARBA00022472"/>
    </source>
</evidence>
<dbReference type="SMART" id="SM00739">
    <property type="entry name" value="KOW"/>
    <property type="match status" value="1"/>
</dbReference>
<dbReference type="PANTHER" id="PTHR30265:SF2">
    <property type="entry name" value="TRANSCRIPTION TERMINATION_ANTITERMINATION PROTEIN NUSG"/>
    <property type="match status" value="1"/>
</dbReference>
<dbReference type="Pfam" id="PF02357">
    <property type="entry name" value="NusG"/>
    <property type="match status" value="1"/>
</dbReference>
<dbReference type="SMART" id="SM00738">
    <property type="entry name" value="NGN"/>
    <property type="match status" value="1"/>
</dbReference>
<dbReference type="CDD" id="cd06091">
    <property type="entry name" value="KOW_NusG"/>
    <property type="match status" value="1"/>
</dbReference>
<gene>
    <name evidence="5" type="primary">nusG</name>
    <name evidence="10" type="ORF">A3G33_00655</name>
</gene>
<keyword evidence="1 5" id="KW-0806">Transcription termination</keyword>
<reference evidence="10 11" key="1">
    <citation type="journal article" date="2016" name="Nat. Commun.">
        <title>Thousands of microbial genomes shed light on interconnected biogeochemical processes in an aquifer system.</title>
        <authorList>
            <person name="Anantharaman K."/>
            <person name="Brown C.T."/>
            <person name="Hug L.A."/>
            <person name="Sharon I."/>
            <person name="Castelle C.J."/>
            <person name="Probst A.J."/>
            <person name="Thomas B.C."/>
            <person name="Singh A."/>
            <person name="Wilkins M.J."/>
            <person name="Karaoz U."/>
            <person name="Brodie E.L."/>
            <person name="Williams K.H."/>
            <person name="Hubbard S.S."/>
            <person name="Banfield J.F."/>
        </authorList>
    </citation>
    <scope>NUCLEOTIDE SEQUENCE [LARGE SCALE GENOMIC DNA]</scope>
</reference>
<evidence type="ECO:0000256" key="3">
    <source>
        <dbReference type="ARBA" id="ARBA00023015"/>
    </source>
</evidence>
<evidence type="ECO:0000256" key="7">
    <source>
        <dbReference type="RuleBase" id="RU000538"/>
    </source>
</evidence>
<evidence type="ECO:0000256" key="4">
    <source>
        <dbReference type="ARBA" id="ARBA00023163"/>
    </source>
</evidence>
<dbReference type="Proteomes" id="UP000178187">
    <property type="component" value="Unassembled WGS sequence"/>
</dbReference>
<dbReference type="GO" id="GO:0006353">
    <property type="term" value="P:DNA-templated transcription termination"/>
    <property type="evidence" value="ECO:0007669"/>
    <property type="project" value="UniProtKB-UniRule"/>
</dbReference>
<keyword evidence="4 5" id="KW-0804">Transcription</keyword>
<evidence type="ECO:0000313" key="10">
    <source>
        <dbReference type="EMBL" id="OGW96414.1"/>
    </source>
</evidence>
<evidence type="ECO:0000256" key="5">
    <source>
        <dbReference type="HAMAP-Rule" id="MF_00948"/>
    </source>
</evidence>
<dbReference type="InterPro" id="IPR006645">
    <property type="entry name" value="NGN-like_dom"/>
</dbReference>
<accession>A0A1G1KTX3</accession>
<evidence type="ECO:0000256" key="2">
    <source>
        <dbReference type="ARBA" id="ARBA00022814"/>
    </source>
</evidence>
<feature type="domain" description="NusG-like N-terminal" evidence="8">
    <location>
        <begin position="2"/>
        <end position="110"/>
    </location>
</feature>
<comment type="caution">
    <text evidence="10">The sequence shown here is derived from an EMBL/GenBank/DDBJ whole genome shotgun (WGS) entry which is preliminary data.</text>
</comment>
<dbReference type="InterPro" id="IPR036735">
    <property type="entry name" value="NGN_dom_sf"/>
</dbReference>
<keyword evidence="3 5" id="KW-0805">Transcription regulation</keyword>
<dbReference type="Gene3D" id="2.30.30.30">
    <property type="match status" value="1"/>
</dbReference>
<comment type="similarity">
    <text evidence="5 7">Belongs to the NusG family.</text>
</comment>
<dbReference type="InterPro" id="IPR008991">
    <property type="entry name" value="Translation_prot_SH3-like_sf"/>
</dbReference>
<dbReference type="GO" id="GO:0031564">
    <property type="term" value="P:transcription antitermination"/>
    <property type="evidence" value="ECO:0007669"/>
    <property type="project" value="UniProtKB-UniRule"/>
</dbReference>
<keyword evidence="2 5" id="KW-0889">Transcription antitermination</keyword>